<name>A0ABR4F3N3_9PEZI</name>
<dbReference type="Proteomes" id="UP001600888">
    <property type="component" value="Unassembled WGS sequence"/>
</dbReference>
<gene>
    <name evidence="2" type="ORF">FJTKL_02299</name>
</gene>
<sequence>MISAALAKDWIDLGDDHPSRMSIESLLRDPPAASATVRPRLDQSIPGDLGLQALTLQPGGPAPNPPAAPAQDVPDPVGPAPIPVAVYAGPNGFYTRVGDSGGILHELEVHKNGHGNSFVVLRDIRTYVVDVGAADPAARGSPATPIPVSTHAGQDGRAYATAWRPGFSVEELAVHTDMTNNTHYVEFDGRRTSILLMAGMPPRQA</sequence>
<proteinExistence type="predicted"/>
<evidence type="ECO:0000313" key="3">
    <source>
        <dbReference type="Proteomes" id="UP001600888"/>
    </source>
</evidence>
<comment type="caution">
    <text evidence="2">The sequence shown here is derived from an EMBL/GenBank/DDBJ whole genome shotgun (WGS) entry which is preliminary data.</text>
</comment>
<protein>
    <submittedName>
        <fullName evidence="2">Uncharacterized protein</fullName>
    </submittedName>
</protein>
<organism evidence="2 3">
    <name type="scientific">Diaporthe vaccinii</name>
    <dbReference type="NCBI Taxonomy" id="105482"/>
    <lineage>
        <taxon>Eukaryota</taxon>
        <taxon>Fungi</taxon>
        <taxon>Dikarya</taxon>
        <taxon>Ascomycota</taxon>
        <taxon>Pezizomycotina</taxon>
        <taxon>Sordariomycetes</taxon>
        <taxon>Sordariomycetidae</taxon>
        <taxon>Diaporthales</taxon>
        <taxon>Diaporthaceae</taxon>
        <taxon>Diaporthe</taxon>
        <taxon>Diaporthe eres species complex</taxon>
    </lineage>
</organism>
<dbReference type="EMBL" id="JBAWTH010000013">
    <property type="protein sequence ID" value="KAL2289287.1"/>
    <property type="molecule type" value="Genomic_DNA"/>
</dbReference>
<accession>A0ABR4F3N3</accession>
<reference evidence="2 3" key="1">
    <citation type="submission" date="2024-03" db="EMBL/GenBank/DDBJ databases">
        <title>A high-quality draft genome sequence of Diaporthe vaccinii, a causative agent of upright dieback and viscid rot disease in cranberry plants.</title>
        <authorList>
            <person name="Sarrasin M."/>
            <person name="Lang B.F."/>
            <person name="Burger G."/>
        </authorList>
    </citation>
    <scope>NUCLEOTIDE SEQUENCE [LARGE SCALE GENOMIC DNA]</scope>
    <source>
        <strain evidence="2 3">IS7</strain>
    </source>
</reference>
<evidence type="ECO:0000256" key="1">
    <source>
        <dbReference type="SAM" id="MobiDB-lite"/>
    </source>
</evidence>
<feature type="region of interest" description="Disordered" evidence="1">
    <location>
        <begin position="51"/>
        <end position="76"/>
    </location>
</feature>
<evidence type="ECO:0000313" key="2">
    <source>
        <dbReference type="EMBL" id="KAL2289287.1"/>
    </source>
</evidence>
<keyword evidence="3" id="KW-1185">Reference proteome</keyword>